<dbReference type="GO" id="GO:0008250">
    <property type="term" value="C:oligosaccharyltransferase complex"/>
    <property type="evidence" value="ECO:0007669"/>
    <property type="project" value="UniProtKB-UniRule"/>
</dbReference>
<evidence type="ECO:0000313" key="11">
    <source>
        <dbReference type="EMBL" id="GMJ03978.1"/>
    </source>
</evidence>
<comment type="caution">
    <text evidence="11">The sequence shown here is derived from an EMBL/GenBank/DDBJ whole genome shotgun (WGS) entry which is preliminary data.</text>
</comment>
<dbReference type="OrthoDB" id="310030at2759"/>
<evidence type="ECO:0000256" key="4">
    <source>
        <dbReference type="ARBA" id="ARBA00008905"/>
    </source>
</evidence>
<evidence type="ECO:0000256" key="8">
    <source>
        <dbReference type="ARBA" id="ARBA00022989"/>
    </source>
</evidence>
<keyword evidence="12" id="KW-1185">Reference proteome</keyword>
<gene>
    <name evidence="11" type="ORF">HRI_004067000</name>
</gene>
<evidence type="ECO:0000256" key="6">
    <source>
        <dbReference type="ARBA" id="ARBA00022729"/>
    </source>
</evidence>
<dbReference type="EMBL" id="BSYR01000038">
    <property type="protein sequence ID" value="GMJ03978.1"/>
    <property type="molecule type" value="Genomic_DNA"/>
</dbReference>
<dbReference type="Pfam" id="PF04597">
    <property type="entry name" value="Ribophorin_I"/>
    <property type="match status" value="1"/>
</dbReference>
<proteinExistence type="inferred from homology"/>
<evidence type="ECO:0000256" key="5">
    <source>
        <dbReference type="ARBA" id="ARBA00022692"/>
    </source>
</evidence>
<organism evidence="11 12">
    <name type="scientific">Hibiscus trionum</name>
    <name type="common">Flower of an hour</name>
    <dbReference type="NCBI Taxonomy" id="183268"/>
    <lineage>
        <taxon>Eukaryota</taxon>
        <taxon>Viridiplantae</taxon>
        <taxon>Streptophyta</taxon>
        <taxon>Embryophyta</taxon>
        <taxon>Tracheophyta</taxon>
        <taxon>Spermatophyta</taxon>
        <taxon>Magnoliopsida</taxon>
        <taxon>eudicotyledons</taxon>
        <taxon>Gunneridae</taxon>
        <taxon>Pentapetalae</taxon>
        <taxon>rosids</taxon>
        <taxon>malvids</taxon>
        <taxon>Malvales</taxon>
        <taxon>Malvaceae</taxon>
        <taxon>Malvoideae</taxon>
        <taxon>Hibiscus</taxon>
    </lineage>
</organism>
<evidence type="ECO:0000256" key="7">
    <source>
        <dbReference type="ARBA" id="ARBA00022824"/>
    </source>
</evidence>
<evidence type="ECO:0000256" key="10">
    <source>
        <dbReference type="RuleBase" id="RU361143"/>
    </source>
</evidence>
<comment type="pathway">
    <text evidence="3 10">Protein modification; protein glycosylation.</text>
</comment>
<dbReference type="GO" id="GO:0018279">
    <property type="term" value="P:protein N-linked glycosylation via asparagine"/>
    <property type="evidence" value="ECO:0007669"/>
    <property type="project" value="TreeGrafter"/>
</dbReference>
<keyword evidence="7 10" id="KW-0256">Endoplasmic reticulum</keyword>
<comment type="similarity">
    <text evidence="4 10">Belongs to the OST1 family.</text>
</comment>
<dbReference type="PANTHER" id="PTHR21049:SF0">
    <property type="entry name" value="DOLICHYL-DIPHOSPHOOLIGOSACCHARIDE--PROTEIN GLYCOSYLTRANSFERASE SUBUNIT 1"/>
    <property type="match status" value="1"/>
</dbReference>
<keyword evidence="6" id="KW-0732">Signal</keyword>
<keyword evidence="9 10" id="KW-0472">Membrane</keyword>
<keyword evidence="8 10" id="KW-1133">Transmembrane helix</keyword>
<accession>A0A9W7IWP6</accession>
<name>A0A9W7IWP6_HIBTR</name>
<sequence>MEGSRFYFFVFAIAILASPALFDLVLSKVDRRIYLTSHIFRISSTLKVENAGPETATEVLLAFPEQQAKNMAYLMATPHEGKGKVKKPIVN</sequence>
<evidence type="ECO:0000256" key="2">
    <source>
        <dbReference type="ARBA" id="ARBA00004115"/>
    </source>
</evidence>
<evidence type="ECO:0000313" key="12">
    <source>
        <dbReference type="Proteomes" id="UP001165190"/>
    </source>
</evidence>
<comment type="subcellular location">
    <subcellularLocation>
        <location evidence="2 10">Endoplasmic reticulum membrane</location>
        <topology evidence="2 10">Single-pass type I membrane protein</topology>
    </subcellularLocation>
</comment>
<reference evidence="11" key="1">
    <citation type="submission" date="2023-05" db="EMBL/GenBank/DDBJ databases">
        <title>Genome and transcriptome analyses reveal genes involved in the formation of fine ridges on petal epidermal cells in Hibiscus trionum.</title>
        <authorList>
            <person name="Koshimizu S."/>
            <person name="Masuda S."/>
            <person name="Ishii T."/>
            <person name="Shirasu K."/>
            <person name="Hoshino A."/>
            <person name="Arita M."/>
        </authorList>
    </citation>
    <scope>NUCLEOTIDE SEQUENCE</scope>
    <source>
        <strain evidence="11">Hamamatsu line</strain>
    </source>
</reference>
<evidence type="ECO:0000256" key="3">
    <source>
        <dbReference type="ARBA" id="ARBA00004922"/>
    </source>
</evidence>
<evidence type="ECO:0000256" key="1">
    <source>
        <dbReference type="ARBA" id="ARBA00002791"/>
    </source>
</evidence>
<dbReference type="InterPro" id="IPR007676">
    <property type="entry name" value="Ribophorin_I"/>
</dbReference>
<comment type="function">
    <text evidence="1 10">Subunit of the oligosaccharyl transferase (OST) complex that catalyzes the initial transfer of a defined glycan (Glc(3)Man(9)GlcNAc(2) in eukaryotes) from the lipid carrier dolichol-pyrophosphate to an asparagine residue within an Asn-X-Ser/Thr consensus motif in nascent polypeptide chains, the first step in protein N-glycosylation. N-glycosylation occurs cotranslationally and the complex associates with the Sec61 complex at the channel-forming translocon complex that mediates protein translocation across the endoplasmic reticulum (ER). All subunits are required for a maximal enzyme activity.</text>
</comment>
<dbReference type="PANTHER" id="PTHR21049">
    <property type="entry name" value="RIBOPHORIN I"/>
    <property type="match status" value="1"/>
</dbReference>
<evidence type="ECO:0000256" key="9">
    <source>
        <dbReference type="ARBA" id="ARBA00023136"/>
    </source>
</evidence>
<feature type="transmembrane region" description="Helical" evidence="10">
    <location>
        <begin position="6"/>
        <end position="26"/>
    </location>
</feature>
<dbReference type="Proteomes" id="UP001165190">
    <property type="component" value="Unassembled WGS sequence"/>
</dbReference>
<keyword evidence="5 10" id="KW-0812">Transmembrane</keyword>
<comment type="subunit">
    <text evidence="10">Component of the oligosaccharyltransferase (OST) complex.</text>
</comment>
<dbReference type="AlphaFoldDB" id="A0A9W7IWP6"/>
<protein>
    <recommendedName>
        <fullName evidence="10">Dolichyl-diphosphooligosaccharide--protein glycosyltransferase subunit 1</fullName>
    </recommendedName>
</protein>